<name>A0ACC1JDE9_9FUNG</name>
<keyword evidence="1" id="KW-0689">Ribosomal protein</keyword>
<organism evidence="1 2">
    <name type="scientific">Linderina macrospora</name>
    <dbReference type="NCBI Taxonomy" id="4868"/>
    <lineage>
        <taxon>Eukaryota</taxon>
        <taxon>Fungi</taxon>
        <taxon>Fungi incertae sedis</taxon>
        <taxon>Zoopagomycota</taxon>
        <taxon>Kickxellomycotina</taxon>
        <taxon>Kickxellomycetes</taxon>
        <taxon>Kickxellales</taxon>
        <taxon>Kickxellaceae</taxon>
        <taxon>Linderina</taxon>
    </lineage>
</organism>
<evidence type="ECO:0000313" key="2">
    <source>
        <dbReference type="Proteomes" id="UP001150603"/>
    </source>
</evidence>
<keyword evidence="1" id="KW-0687">Ribonucleoprotein</keyword>
<comment type="caution">
    <text evidence="1">The sequence shown here is derived from an EMBL/GenBank/DDBJ whole genome shotgun (WGS) entry which is preliminary data.</text>
</comment>
<dbReference type="Proteomes" id="UP001150603">
    <property type="component" value="Unassembled WGS sequence"/>
</dbReference>
<gene>
    <name evidence="1" type="primary">RSM22</name>
    <name evidence="1" type="ORF">FBU59_001586</name>
</gene>
<accession>A0ACC1JDE9</accession>
<keyword evidence="2" id="KW-1185">Reference proteome</keyword>
<protein>
    <submittedName>
        <fullName evidence="1">37S ribosomal protein S22</fullName>
    </submittedName>
</protein>
<dbReference type="EMBL" id="JANBPW010000729">
    <property type="protein sequence ID" value="KAJ1948461.1"/>
    <property type="molecule type" value="Genomic_DNA"/>
</dbReference>
<reference evidence="1" key="1">
    <citation type="submission" date="2022-07" db="EMBL/GenBank/DDBJ databases">
        <title>Phylogenomic reconstructions and comparative analyses of Kickxellomycotina fungi.</title>
        <authorList>
            <person name="Reynolds N.K."/>
            <person name="Stajich J.E."/>
            <person name="Barry K."/>
            <person name="Grigoriev I.V."/>
            <person name="Crous P."/>
            <person name="Smith M.E."/>
        </authorList>
    </citation>
    <scope>NUCLEOTIDE SEQUENCE</scope>
    <source>
        <strain evidence="1">NRRL 5244</strain>
    </source>
</reference>
<proteinExistence type="predicted"/>
<sequence>MIADARAQLLDLGGVHTFAPLPHDQPDPTANAQTWLHFSQRAQRPTFMMRVKRAKSNIEDLKYSYVVVRRGSRPVAEPVEQQEPVSLEVAQQSPEKYLPNGVARKTPERLSAESHTWPRVLLPPLKRKGHVIVDVCTFQGNVERWTFTKSHDKQAYRDARKANWGDLFPHEPKSAVVRPGFMPLPDKDDAKAKAEQKQSKTYRVTSVLDK</sequence>
<evidence type="ECO:0000313" key="1">
    <source>
        <dbReference type="EMBL" id="KAJ1948461.1"/>
    </source>
</evidence>